<dbReference type="PANTHER" id="PTHR43190">
    <property type="entry name" value="N-ACETYL-D-GLUCOSAMINE KINASE"/>
    <property type="match status" value="1"/>
</dbReference>
<dbReference type="InterPro" id="IPR043129">
    <property type="entry name" value="ATPase_NBD"/>
</dbReference>
<keyword evidence="2" id="KW-0808">Transferase</keyword>
<proteinExistence type="predicted"/>
<evidence type="ECO:0000313" key="3">
    <source>
        <dbReference type="Proteomes" id="UP000549913"/>
    </source>
</evidence>
<dbReference type="PANTHER" id="PTHR43190:SF3">
    <property type="entry name" value="N-ACETYL-D-GLUCOSAMINE KINASE"/>
    <property type="match status" value="1"/>
</dbReference>
<dbReference type="EMBL" id="JACCBM010000001">
    <property type="protein sequence ID" value="NYD70546.1"/>
    <property type="molecule type" value="Genomic_DNA"/>
</dbReference>
<dbReference type="SUPFAM" id="SSF53067">
    <property type="entry name" value="Actin-like ATPase domain"/>
    <property type="match status" value="1"/>
</dbReference>
<sequence length="308" mass="31367">MVDLAIDIGQTQARIRAVHDGSPDPELEVDGFAYGSNLLDSIARIVAECAEKLGLDRVDAVAVGSTGLHGRLPAVDGVLNRLHRTLGTTSIVLADDAVTAYLGARGDQDGVVVAAGTGMVGLGLGPAGAARVDGVGYLIGDEGSGWWIGRQGLVAALSAADGRPNGSAALLDRLQDRFGAVADFPGTLAAEPSPVAVVASFAKDVADAAREGDAMAASIWREAGEHIAGVIAAAASGGGLGDDPQWTLIGRLSRADDLLQPGLDARLASLVPLGSRMPPVGGPLDGVSRLLHVDTARFAPMVRLSRIR</sequence>
<accession>A0A852SP24</accession>
<evidence type="ECO:0000313" key="2">
    <source>
        <dbReference type="EMBL" id="NYD70546.1"/>
    </source>
</evidence>
<dbReference type="Pfam" id="PF01869">
    <property type="entry name" value="BcrAD_BadFG"/>
    <property type="match status" value="1"/>
</dbReference>
<keyword evidence="2" id="KW-0418">Kinase</keyword>
<dbReference type="Proteomes" id="UP000549913">
    <property type="component" value="Unassembled WGS sequence"/>
</dbReference>
<protein>
    <submittedName>
        <fullName evidence="2">N-acetylglucosamine kinase-like BadF-type ATPase</fullName>
    </submittedName>
</protein>
<organism evidence="2 3">
    <name type="scientific">Herbiconiux flava</name>
    <dbReference type="NCBI Taxonomy" id="881268"/>
    <lineage>
        <taxon>Bacteria</taxon>
        <taxon>Bacillati</taxon>
        <taxon>Actinomycetota</taxon>
        <taxon>Actinomycetes</taxon>
        <taxon>Micrococcales</taxon>
        <taxon>Microbacteriaceae</taxon>
        <taxon>Herbiconiux</taxon>
    </lineage>
</organism>
<dbReference type="AlphaFoldDB" id="A0A852SP24"/>
<name>A0A852SP24_9MICO</name>
<dbReference type="GO" id="GO:0016301">
    <property type="term" value="F:kinase activity"/>
    <property type="evidence" value="ECO:0007669"/>
    <property type="project" value="UniProtKB-KW"/>
</dbReference>
<feature type="domain" description="ATPase BadF/BadG/BcrA/BcrD type" evidence="1">
    <location>
        <begin position="38"/>
        <end position="252"/>
    </location>
</feature>
<dbReference type="Gene3D" id="3.30.420.40">
    <property type="match status" value="2"/>
</dbReference>
<comment type="caution">
    <text evidence="2">The sequence shown here is derived from an EMBL/GenBank/DDBJ whole genome shotgun (WGS) entry which is preliminary data.</text>
</comment>
<dbReference type="InterPro" id="IPR002731">
    <property type="entry name" value="ATPase_BadF"/>
</dbReference>
<reference evidence="2 3" key="1">
    <citation type="submission" date="2020-07" db="EMBL/GenBank/DDBJ databases">
        <title>Sequencing the genomes of 1000 actinobacteria strains.</title>
        <authorList>
            <person name="Klenk H.-P."/>
        </authorList>
    </citation>
    <scope>NUCLEOTIDE SEQUENCE [LARGE SCALE GENOMIC DNA]</scope>
    <source>
        <strain evidence="2 3">DSM 26474</strain>
    </source>
</reference>
<keyword evidence="3" id="KW-1185">Reference proteome</keyword>
<gene>
    <name evidence="2" type="ORF">BJ984_001704</name>
</gene>
<dbReference type="RefSeq" id="WP_179547653.1">
    <property type="nucleotide sequence ID" value="NZ_BSEW01000001.1"/>
</dbReference>
<dbReference type="InterPro" id="IPR052519">
    <property type="entry name" value="Euk-type_GlcNAc_Kinase"/>
</dbReference>
<evidence type="ECO:0000259" key="1">
    <source>
        <dbReference type="Pfam" id="PF01869"/>
    </source>
</evidence>